<dbReference type="InterPro" id="IPR000719">
    <property type="entry name" value="Prot_kinase_dom"/>
</dbReference>
<dbReference type="SUPFAM" id="SSF56112">
    <property type="entry name" value="Protein kinase-like (PK-like)"/>
    <property type="match status" value="1"/>
</dbReference>
<evidence type="ECO:0000313" key="3">
    <source>
        <dbReference type="EMBL" id="VEL13908.1"/>
    </source>
</evidence>
<evidence type="ECO:0000313" key="4">
    <source>
        <dbReference type="Proteomes" id="UP000784294"/>
    </source>
</evidence>
<keyword evidence="4" id="KW-1185">Reference proteome</keyword>
<dbReference type="Proteomes" id="UP000784294">
    <property type="component" value="Unassembled WGS sequence"/>
</dbReference>
<keyword evidence="1" id="KW-0472">Membrane</keyword>
<protein>
    <recommendedName>
        <fullName evidence="2">Protein kinase domain-containing protein</fullName>
    </recommendedName>
</protein>
<comment type="caution">
    <text evidence="3">The sequence shown here is derived from an EMBL/GenBank/DDBJ whole genome shotgun (WGS) entry which is preliminary data.</text>
</comment>
<dbReference type="EMBL" id="CAAALY010019357">
    <property type="protein sequence ID" value="VEL13908.1"/>
    <property type="molecule type" value="Genomic_DNA"/>
</dbReference>
<feature type="domain" description="Protein kinase" evidence="2">
    <location>
        <begin position="1"/>
        <end position="171"/>
    </location>
</feature>
<feature type="transmembrane region" description="Helical" evidence="1">
    <location>
        <begin position="146"/>
        <end position="170"/>
    </location>
</feature>
<sequence>MKAENIALDRLGRPKLIDFGMAKWFGISSELKQSVAHNICSSSISGSEDPISEISVNCCQAKRNESQPLSGASFADRLYMKKRQSNDESPLSADGLGIGACGCAHDRLAEVEAELRCPPTKYYFAAYLAPEIYNHPEVCNQFVDSWGLGYILVEMILGYGMQVFIFITAYL</sequence>
<dbReference type="PROSITE" id="PS50011">
    <property type="entry name" value="PROTEIN_KINASE_DOM"/>
    <property type="match status" value="1"/>
</dbReference>
<keyword evidence="1" id="KW-1133">Transmembrane helix</keyword>
<name>A0A448WKD1_9PLAT</name>
<accession>A0A448WKD1</accession>
<dbReference type="GO" id="GO:0004672">
    <property type="term" value="F:protein kinase activity"/>
    <property type="evidence" value="ECO:0007669"/>
    <property type="project" value="InterPro"/>
</dbReference>
<keyword evidence="1" id="KW-0812">Transmembrane</keyword>
<dbReference type="AlphaFoldDB" id="A0A448WKD1"/>
<dbReference type="Gene3D" id="1.10.510.10">
    <property type="entry name" value="Transferase(Phosphotransferase) domain 1"/>
    <property type="match status" value="1"/>
</dbReference>
<dbReference type="InterPro" id="IPR011009">
    <property type="entry name" value="Kinase-like_dom_sf"/>
</dbReference>
<gene>
    <name evidence="3" type="ORF">PXEA_LOCUS7348</name>
</gene>
<proteinExistence type="predicted"/>
<evidence type="ECO:0000259" key="2">
    <source>
        <dbReference type="PROSITE" id="PS50011"/>
    </source>
</evidence>
<dbReference type="OrthoDB" id="4062651at2759"/>
<organism evidence="3 4">
    <name type="scientific">Protopolystoma xenopodis</name>
    <dbReference type="NCBI Taxonomy" id="117903"/>
    <lineage>
        <taxon>Eukaryota</taxon>
        <taxon>Metazoa</taxon>
        <taxon>Spiralia</taxon>
        <taxon>Lophotrochozoa</taxon>
        <taxon>Platyhelminthes</taxon>
        <taxon>Monogenea</taxon>
        <taxon>Polyopisthocotylea</taxon>
        <taxon>Polystomatidea</taxon>
        <taxon>Polystomatidae</taxon>
        <taxon>Protopolystoma</taxon>
    </lineage>
</organism>
<reference evidence="3" key="1">
    <citation type="submission" date="2018-11" db="EMBL/GenBank/DDBJ databases">
        <authorList>
            <consortium name="Pathogen Informatics"/>
        </authorList>
    </citation>
    <scope>NUCLEOTIDE SEQUENCE</scope>
</reference>
<dbReference type="GO" id="GO:0005524">
    <property type="term" value="F:ATP binding"/>
    <property type="evidence" value="ECO:0007669"/>
    <property type="project" value="InterPro"/>
</dbReference>
<evidence type="ECO:0000256" key="1">
    <source>
        <dbReference type="SAM" id="Phobius"/>
    </source>
</evidence>